<dbReference type="AlphaFoldDB" id="A0A816GKM6"/>
<gene>
    <name evidence="1" type="ORF">XAT740_LOCUS59393</name>
</gene>
<feature type="non-terminal residue" evidence="1">
    <location>
        <position position="1"/>
    </location>
</feature>
<organism evidence="1 2">
    <name type="scientific">Adineta ricciae</name>
    <name type="common">Rotifer</name>
    <dbReference type="NCBI Taxonomy" id="249248"/>
    <lineage>
        <taxon>Eukaryota</taxon>
        <taxon>Metazoa</taxon>
        <taxon>Spiralia</taxon>
        <taxon>Gnathifera</taxon>
        <taxon>Rotifera</taxon>
        <taxon>Eurotatoria</taxon>
        <taxon>Bdelloidea</taxon>
        <taxon>Adinetida</taxon>
        <taxon>Adinetidae</taxon>
        <taxon>Adineta</taxon>
    </lineage>
</organism>
<evidence type="ECO:0000313" key="2">
    <source>
        <dbReference type="Proteomes" id="UP000663828"/>
    </source>
</evidence>
<keyword evidence="2" id="KW-1185">Reference proteome</keyword>
<proteinExistence type="predicted"/>
<dbReference type="Proteomes" id="UP000663828">
    <property type="component" value="Unassembled WGS sequence"/>
</dbReference>
<reference evidence="1" key="1">
    <citation type="submission" date="2021-02" db="EMBL/GenBank/DDBJ databases">
        <authorList>
            <person name="Nowell W R."/>
        </authorList>
    </citation>
    <scope>NUCLEOTIDE SEQUENCE</scope>
</reference>
<sequence>MPISRLLLDRPSRKPDELDMIVDIVQQSFMLTNRAGSKVDEERKHSALTPTSPVSLMKKLKSDITDPLSSEEMPDYLLNDSRTFEQYMGESPS</sequence>
<dbReference type="EMBL" id="CAJNOR010013725">
    <property type="protein sequence ID" value="CAF1674880.1"/>
    <property type="molecule type" value="Genomic_DNA"/>
</dbReference>
<accession>A0A816GKM6</accession>
<comment type="caution">
    <text evidence="1">The sequence shown here is derived from an EMBL/GenBank/DDBJ whole genome shotgun (WGS) entry which is preliminary data.</text>
</comment>
<name>A0A816GKM6_ADIRI</name>
<evidence type="ECO:0000313" key="1">
    <source>
        <dbReference type="EMBL" id="CAF1674880.1"/>
    </source>
</evidence>
<protein>
    <submittedName>
        <fullName evidence="1">Uncharacterized protein</fullName>
    </submittedName>
</protein>